<evidence type="ECO:0000256" key="6">
    <source>
        <dbReference type="ARBA" id="ARBA00023146"/>
    </source>
</evidence>
<dbReference type="SUPFAM" id="SSF52374">
    <property type="entry name" value="Nucleotidylyl transferase"/>
    <property type="match status" value="1"/>
</dbReference>
<gene>
    <name evidence="10" type="ORF">ODALV1_LOCUS2881</name>
</gene>
<comment type="caution">
    <text evidence="10">The sequence shown here is derived from an EMBL/GenBank/DDBJ whole genome shotgun (WGS) entry which is preliminary data.</text>
</comment>
<dbReference type="PANTHER" id="PTHR11766">
    <property type="entry name" value="TYROSYL-TRNA SYNTHETASE"/>
    <property type="match status" value="1"/>
</dbReference>
<dbReference type="EMBL" id="CAXLJM020000007">
    <property type="protein sequence ID" value="CAL8074421.1"/>
    <property type="molecule type" value="Genomic_DNA"/>
</dbReference>
<evidence type="ECO:0000256" key="7">
    <source>
        <dbReference type="ARBA" id="ARBA00033323"/>
    </source>
</evidence>
<dbReference type="InterPro" id="IPR024107">
    <property type="entry name" value="Tyr-tRNA-ligase_bac_1"/>
</dbReference>
<proteinExistence type="inferred from homology"/>
<evidence type="ECO:0000256" key="3">
    <source>
        <dbReference type="ARBA" id="ARBA00022741"/>
    </source>
</evidence>
<dbReference type="Pfam" id="PF00579">
    <property type="entry name" value="tRNA-synt_1b"/>
    <property type="match status" value="1"/>
</dbReference>
<dbReference type="NCBIfam" id="TIGR00234">
    <property type="entry name" value="tyrS"/>
    <property type="match status" value="1"/>
</dbReference>
<comment type="similarity">
    <text evidence="9">Belongs to the class-I aminoacyl-tRNA synthetase family.</text>
</comment>
<keyword evidence="2 9" id="KW-0436">Ligase</keyword>
<dbReference type="Gene3D" id="3.10.290.10">
    <property type="entry name" value="RNA-binding S4 domain"/>
    <property type="match status" value="1"/>
</dbReference>
<dbReference type="PROSITE" id="PS00178">
    <property type="entry name" value="AA_TRNA_LIGASE_I"/>
    <property type="match status" value="1"/>
</dbReference>
<keyword evidence="11" id="KW-1185">Reference proteome</keyword>
<evidence type="ECO:0000256" key="9">
    <source>
        <dbReference type="RuleBase" id="RU361234"/>
    </source>
</evidence>
<keyword evidence="5 9" id="KW-0648">Protein biosynthesis</keyword>
<evidence type="ECO:0000256" key="4">
    <source>
        <dbReference type="ARBA" id="ARBA00022840"/>
    </source>
</evidence>
<keyword evidence="3 9" id="KW-0547">Nucleotide-binding</keyword>
<dbReference type="HAMAP" id="MF_02006">
    <property type="entry name" value="Tyr_tRNA_synth_type1"/>
    <property type="match status" value="1"/>
</dbReference>
<evidence type="ECO:0000256" key="2">
    <source>
        <dbReference type="ARBA" id="ARBA00022598"/>
    </source>
</evidence>
<dbReference type="PRINTS" id="PR01040">
    <property type="entry name" value="TRNASYNTHTYR"/>
</dbReference>
<organism evidence="10 11">
    <name type="scientific">Orchesella dallaii</name>
    <dbReference type="NCBI Taxonomy" id="48710"/>
    <lineage>
        <taxon>Eukaryota</taxon>
        <taxon>Metazoa</taxon>
        <taxon>Ecdysozoa</taxon>
        <taxon>Arthropoda</taxon>
        <taxon>Hexapoda</taxon>
        <taxon>Collembola</taxon>
        <taxon>Entomobryomorpha</taxon>
        <taxon>Entomobryoidea</taxon>
        <taxon>Orchesellidae</taxon>
        <taxon>Orchesellinae</taxon>
        <taxon>Orchesella</taxon>
    </lineage>
</organism>
<reference evidence="10 11" key="1">
    <citation type="submission" date="2024-08" db="EMBL/GenBank/DDBJ databases">
        <authorList>
            <person name="Cucini C."/>
            <person name="Frati F."/>
        </authorList>
    </citation>
    <scope>NUCLEOTIDE SEQUENCE [LARGE SCALE GENOMIC DNA]</scope>
</reference>
<evidence type="ECO:0000256" key="5">
    <source>
        <dbReference type="ARBA" id="ARBA00022917"/>
    </source>
</evidence>
<protein>
    <recommendedName>
        <fullName evidence="1 9">Tyrosine--tRNA ligase</fullName>
        <ecNumber evidence="1 9">6.1.1.1</ecNumber>
    </recommendedName>
    <alternativeName>
        <fullName evidence="7 9">Tyrosyl-tRNA synthetase</fullName>
    </alternativeName>
</protein>
<dbReference type="CDD" id="cd00805">
    <property type="entry name" value="TyrRS_core"/>
    <property type="match status" value="1"/>
</dbReference>
<comment type="catalytic activity">
    <reaction evidence="8 9">
        <text>tRNA(Tyr) + L-tyrosine + ATP = L-tyrosyl-tRNA(Tyr) + AMP + diphosphate + H(+)</text>
        <dbReference type="Rhea" id="RHEA:10220"/>
        <dbReference type="Rhea" id="RHEA-COMP:9706"/>
        <dbReference type="Rhea" id="RHEA-COMP:9707"/>
        <dbReference type="ChEBI" id="CHEBI:15378"/>
        <dbReference type="ChEBI" id="CHEBI:30616"/>
        <dbReference type="ChEBI" id="CHEBI:33019"/>
        <dbReference type="ChEBI" id="CHEBI:58315"/>
        <dbReference type="ChEBI" id="CHEBI:78442"/>
        <dbReference type="ChEBI" id="CHEBI:78536"/>
        <dbReference type="ChEBI" id="CHEBI:456215"/>
        <dbReference type="EC" id="6.1.1.1"/>
    </reaction>
</comment>
<keyword evidence="4 9" id="KW-0067">ATP-binding</keyword>
<dbReference type="InterPro" id="IPR002307">
    <property type="entry name" value="Tyr-tRNA-ligase"/>
</dbReference>
<dbReference type="PANTHER" id="PTHR11766:SF0">
    <property type="entry name" value="TYROSINE--TRNA LIGASE, MITOCHONDRIAL"/>
    <property type="match status" value="1"/>
</dbReference>
<sequence>MTHMRLPAASILSLKRRPVISSQISSARIPLFLGVIECSCASPTYSTWVSSWKRRRNDNDNGVYLSGKDVSLNIKRHYTNRNLLTLKDRGLISNIFPDKENELKNLCVGKPQTVYAGFDPTADSLHVGNLAILMLLLHCQRAGHTPIALIGGATGLIGDPSGKNSERPSLERDVVIRNSEKLARNIFHVFNNHNELFWDNNKGVQKLPECLIVNNADWYTKMNSLEFFSKLGRHFRVGQMIMRHSVKSRMQSDEGISFTEFSYQVFQAYDWYHLFQTYGCKIQLGGHDQMGNIVSGHEYISRALNKQVFGITVPLITSETGDKYGKTAGNAVWLDPEKTSPFEMFQFFVRTPDDDVERLLKIFTFRTEDEINAIMIKHKAKPETRMPQILLGSDVTRLVHGDTGLEKAIKATEALYSENVDALASIPANEINQLFKGTQTCFSEVYLEPGTTILSMVLKAKCFDTEKNAKRIIKAGGFSLNYRKISNFDEMVVPGIHILPNKISLARVGKRNYYVIKWSP</sequence>
<accession>A0ABP1PT36</accession>
<dbReference type="Gene3D" id="1.10.240.10">
    <property type="entry name" value="Tyrosyl-Transfer RNA Synthetase"/>
    <property type="match status" value="1"/>
</dbReference>
<dbReference type="InterPro" id="IPR002305">
    <property type="entry name" value="aa-tRNA-synth_Ic"/>
</dbReference>
<evidence type="ECO:0000256" key="1">
    <source>
        <dbReference type="ARBA" id="ARBA00013160"/>
    </source>
</evidence>
<dbReference type="InterPro" id="IPR036986">
    <property type="entry name" value="S4_RNA-bd_sf"/>
</dbReference>
<evidence type="ECO:0000256" key="8">
    <source>
        <dbReference type="ARBA" id="ARBA00048248"/>
    </source>
</evidence>
<dbReference type="SUPFAM" id="SSF55174">
    <property type="entry name" value="Alpha-L RNA-binding motif"/>
    <property type="match status" value="1"/>
</dbReference>
<dbReference type="InterPro" id="IPR024088">
    <property type="entry name" value="Tyr-tRNA-ligase_bac-type"/>
</dbReference>
<dbReference type="Gene3D" id="3.40.50.620">
    <property type="entry name" value="HUPs"/>
    <property type="match status" value="1"/>
</dbReference>
<dbReference type="InterPro" id="IPR014729">
    <property type="entry name" value="Rossmann-like_a/b/a_fold"/>
</dbReference>
<dbReference type="InterPro" id="IPR001412">
    <property type="entry name" value="aa-tRNA-synth_I_CS"/>
</dbReference>
<name>A0ABP1PT36_9HEXA</name>
<keyword evidence="6 9" id="KW-0030">Aminoacyl-tRNA synthetase</keyword>
<evidence type="ECO:0000313" key="11">
    <source>
        <dbReference type="Proteomes" id="UP001642540"/>
    </source>
</evidence>
<evidence type="ECO:0000313" key="10">
    <source>
        <dbReference type="EMBL" id="CAL8074421.1"/>
    </source>
</evidence>
<dbReference type="Proteomes" id="UP001642540">
    <property type="component" value="Unassembled WGS sequence"/>
</dbReference>
<dbReference type="EC" id="6.1.1.1" evidence="1 9"/>